<organism evidence="1 2">
    <name type="scientific">Brassica rapa subsp. trilocularis</name>
    <dbReference type="NCBI Taxonomy" id="1813537"/>
    <lineage>
        <taxon>Eukaryota</taxon>
        <taxon>Viridiplantae</taxon>
        <taxon>Streptophyta</taxon>
        <taxon>Embryophyta</taxon>
        <taxon>Tracheophyta</taxon>
        <taxon>Spermatophyta</taxon>
        <taxon>Magnoliopsida</taxon>
        <taxon>eudicotyledons</taxon>
        <taxon>Gunneridae</taxon>
        <taxon>Pentapetalae</taxon>
        <taxon>rosids</taxon>
        <taxon>malvids</taxon>
        <taxon>Brassicales</taxon>
        <taxon>Brassicaceae</taxon>
        <taxon>Brassiceae</taxon>
        <taxon>Brassica</taxon>
    </lineage>
</organism>
<dbReference type="EMBL" id="JADBGQ010000004">
    <property type="protein sequence ID" value="KAG5399665.1"/>
    <property type="molecule type" value="Genomic_DNA"/>
</dbReference>
<comment type="caution">
    <text evidence="1">The sequence shown here is derived from an EMBL/GenBank/DDBJ whole genome shotgun (WGS) entry which is preliminary data.</text>
</comment>
<keyword evidence="2" id="KW-1185">Reference proteome</keyword>
<gene>
    <name evidence="1" type="primary">A04p002850.1_BraROA</name>
    <name evidence="1" type="ORF">IGI04_014272</name>
</gene>
<feature type="non-terminal residue" evidence="1">
    <location>
        <position position="1"/>
    </location>
</feature>
<sequence>SHLNVFEFAGFSDLRQILKDFSEDFRTTSQNTLGKCSNAFYARRLPTKSSGSLPTSYAESDLSQTLEKFSEDSWKTLGRLSEDFLGSFLMYFMLDDFP</sequence>
<protein>
    <submittedName>
        <fullName evidence="1">Uncharacterized protein</fullName>
    </submittedName>
</protein>
<proteinExistence type="predicted"/>
<name>A0ABQ7MMF8_BRACM</name>
<accession>A0ABQ7MMF8</accession>
<reference evidence="1 2" key="1">
    <citation type="submission" date="2021-03" db="EMBL/GenBank/DDBJ databases">
        <authorList>
            <person name="King G.J."/>
            <person name="Bancroft I."/>
            <person name="Baten A."/>
            <person name="Bloomfield J."/>
            <person name="Borpatragohain P."/>
            <person name="He Z."/>
            <person name="Irish N."/>
            <person name="Irwin J."/>
            <person name="Liu K."/>
            <person name="Mauleon R.P."/>
            <person name="Moore J."/>
            <person name="Morris R."/>
            <person name="Ostergaard L."/>
            <person name="Wang B."/>
            <person name="Wells R."/>
        </authorList>
    </citation>
    <scope>NUCLEOTIDE SEQUENCE [LARGE SCALE GENOMIC DNA]</scope>
    <source>
        <strain evidence="1">R-o-18</strain>
        <tissue evidence="1">Leaf</tissue>
    </source>
</reference>
<evidence type="ECO:0000313" key="1">
    <source>
        <dbReference type="EMBL" id="KAG5399665.1"/>
    </source>
</evidence>
<evidence type="ECO:0000313" key="2">
    <source>
        <dbReference type="Proteomes" id="UP000823674"/>
    </source>
</evidence>
<dbReference type="Proteomes" id="UP000823674">
    <property type="component" value="Chromosome A04"/>
</dbReference>